<feature type="domain" description="DUF559" evidence="1">
    <location>
        <begin position="235"/>
        <end position="298"/>
    </location>
</feature>
<dbReference type="Pfam" id="PF04480">
    <property type="entry name" value="DUF559"/>
    <property type="match status" value="1"/>
</dbReference>
<dbReference type="InterPro" id="IPR011335">
    <property type="entry name" value="Restrct_endonuc-II-like"/>
</dbReference>
<evidence type="ECO:0000313" key="3">
    <source>
        <dbReference type="Proteomes" id="UP001216390"/>
    </source>
</evidence>
<name>A0AAF0BXA3_9ACTN</name>
<organism evidence="2 3">
    <name type="scientific">Iamia majanohamensis</name>
    <dbReference type="NCBI Taxonomy" id="467976"/>
    <lineage>
        <taxon>Bacteria</taxon>
        <taxon>Bacillati</taxon>
        <taxon>Actinomycetota</taxon>
        <taxon>Acidimicrobiia</taxon>
        <taxon>Acidimicrobiales</taxon>
        <taxon>Iamiaceae</taxon>
        <taxon>Iamia</taxon>
    </lineage>
</organism>
<sequence>MDDADEILIDRAEHQHGLVTRRQAVDAGLSDDAWRHRVRRGEWEPITRRVARRRGAPASQQQRAMAAVLDVAPSSYLSHRCGVALWGAPGHQAEPFDAIVLRGRRPPSPLVTVHRPRHLPDPFGAVLDGIPVVRPALALLQIAPLVHPERLRRTLDWFWSRRLLSGASVRAELSPLLHSGRPGTVAMRALLDSLPGDYVPPASALEGRFARIIEQAGLRPMRRQVDLGDERWCGRVDFLATDLPLVVEVDSETFHSALSSTADDDARQVRLEAAGFAVTRVSDREVWHQPSVVVDRVRRARWSLRHRLAA</sequence>
<dbReference type="KEGG" id="ima:PO878_07050"/>
<dbReference type="Proteomes" id="UP001216390">
    <property type="component" value="Chromosome"/>
</dbReference>
<dbReference type="AlphaFoldDB" id="A0AAF0BXA3"/>
<evidence type="ECO:0000259" key="1">
    <source>
        <dbReference type="Pfam" id="PF04480"/>
    </source>
</evidence>
<dbReference type="EMBL" id="CP116942">
    <property type="protein sequence ID" value="WCO68484.1"/>
    <property type="molecule type" value="Genomic_DNA"/>
</dbReference>
<dbReference type="Gene3D" id="3.40.960.10">
    <property type="entry name" value="VSR Endonuclease"/>
    <property type="match status" value="1"/>
</dbReference>
<dbReference type="RefSeq" id="WP_272738001.1">
    <property type="nucleotide sequence ID" value="NZ_CP116942.1"/>
</dbReference>
<protein>
    <submittedName>
        <fullName evidence="2">Type IV toxin-antitoxin system AbiEi family antitoxin domain-containing protein</fullName>
    </submittedName>
</protein>
<proteinExistence type="predicted"/>
<dbReference type="InterPro" id="IPR007569">
    <property type="entry name" value="DUF559"/>
</dbReference>
<evidence type="ECO:0000313" key="2">
    <source>
        <dbReference type="EMBL" id="WCO68484.1"/>
    </source>
</evidence>
<gene>
    <name evidence="2" type="ORF">PO878_07050</name>
</gene>
<accession>A0AAF0BXA3</accession>
<reference evidence="2" key="1">
    <citation type="submission" date="2023-01" db="EMBL/GenBank/DDBJ databases">
        <title>The diversity of Class Acidimicrobiia in South China Sea sediment environments and the proposal of Iamia marina sp. nov., a novel species of the genus Iamia.</title>
        <authorList>
            <person name="He Y."/>
            <person name="Tian X."/>
        </authorList>
    </citation>
    <scope>NUCLEOTIDE SEQUENCE</scope>
    <source>
        <strain evidence="2">DSM 19957</strain>
    </source>
</reference>
<dbReference type="SUPFAM" id="SSF52980">
    <property type="entry name" value="Restriction endonuclease-like"/>
    <property type="match status" value="1"/>
</dbReference>
<keyword evidence="3" id="KW-1185">Reference proteome</keyword>